<dbReference type="Gene3D" id="1.10.287.470">
    <property type="entry name" value="Helix hairpin bin"/>
    <property type="match status" value="1"/>
</dbReference>
<keyword evidence="3" id="KW-0732">Signal</keyword>
<dbReference type="AlphaFoldDB" id="A0AAN1XZ76"/>
<accession>A0AAN1XZ76</accession>
<evidence type="ECO:0000256" key="2">
    <source>
        <dbReference type="ARBA" id="ARBA00023054"/>
    </source>
</evidence>
<evidence type="ECO:0000313" key="6">
    <source>
        <dbReference type="Proteomes" id="UP001317532"/>
    </source>
</evidence>
<sequence length="420" mass="42008">MSRTTPLALAAAGALVLGGCAARAASVSEQPPTPVTLATAAAPPAQSAYDGPGTVVPRHVYKIAFEVPGRIATVNADVGDRVAAGTVLAALDGGDYAAQARGADAQAAQAAATAAKARNGARTQERQAAADAVAAALAQRDRALAAQRLALANKARYDALFAGGDVAAQQHDQTLAAARDADAAVNAANAQYEQARAQQSLVRSGTRDEDLRAAAAVAEAARASADLAGVTLAKTRIVAPADAYVESRAIEPGSTAQPGATAFVLDDAREPDIVVAVPEARMAGIAAGTPATIRANGAIARGRVERVEPDADPASRTAQVRIRTSGLRLRDGAIVDVALGSERTGGTAAVPLGAVVTDAGGGSHVLLYDARTKTAALRAVRVVGGDGERAIVRGVAPGTRVVRGGAALVKPGAQLAVVPE</sequence>
<dbReference type="Proteomes" id="UP001317532">
    <property type="component" value="Chromosome"/>
</dbReference>
<keyword evidence="2" id="KW-0175">Coiled coil</keyword>
<dbReference type="Gene3D" id="2.40.30.170">
    <property type="match status" value="1"/>
</dbReference>
<feature type="domain" description="CusB-like beta-barrel" evidence="4">
    <location>
        <begin position="273"/>
        <end position="342"/>
    </location>
</feature>
<feature type="signal peptide" evidence="3">
    <location>
        <begin position="1"/>
        <end position="24"/>
    </location>
</feature>
<reference evidence="5 6" key="1">
    <citation type="journal article" date="2022" name="ISME Commun">
        <title>Vulcanimicrobium alpinus gen. nov. sp. nov., the first cultivated representative of the candidate phylum 'Eremiobacterota', is a metabolically versatile aerobic anoxygenic phototroph.</title>
        <authorList>
            <person name="Yabe S."/>
            <person name="Muto K."/>
            <person name="Abe K."/>
            <person name="Yokota A."/>
            <person name="Staudigel H."/>
            <person name="Tebo B.M."/>
        </authorList>
    </citation>
    <scope>NUCLEOTIDE SEQUENCE [LARGE SCALE GENOMIC DNA]</scope>
    <source>
        <strain evidence="5 6">WC8-2</strain>
    </source>
</reference>
<dbReference type="EMBL" id="AP025523">
    <property type="protein sequence ID" value="BDE08074.1"/>
    <property type="molecule type" value="Genomic_DNA"/>
</dbReference>
<dbReference type="KEGG" id="vab:WPS_33500"/>
<dbReference type="RefSeq" id="WP_317995625.1">
    <property type="nucleotide sequence ID" value="NZ_AP025523.1"/>
</dbReference>
<evidence type="ECO:0000313" key="5">
    <source>
        <dbReference type="EMBL" id="BDE08074.1"/>
    </source>
</evidence>
<dbReference type="Gene3D" id="2.40.420.20">
    <property type="match status" value="1"/>
</dbReference>
<feature type="chain" id="PRO_5043047935" evidence="3">
    <location>
        <begin position="25"/>
        <end position="420"/>
    </location>
</feature>
<evidence type="ECO:0000259" key="4">
    <source>
        <dbReference type="Pfam" id="PF25954"/>
    </source>
</evidence>
<evidence type="ECO:0000256" key="1">
    <source>
        <dbReference type="ARBA" id="ARBA00004196"/>
    </source>
</evidence>
<dbReference type="InterPro" id="IPR050465">
    <property type="entry name" value="UPF0194_transport"/>
</dbReference>
<name>A0AAN1XZ76_UNVUL</name>
<dbReference type="Pfam" id="PF25954">
    <property type="entry name" value="Beta-barrel_RND_2"/>
    <property type="match status" value="1"/>
</dbReference>
<dbReference type="Gene3D" id="2.40.50.100">
    <property type="match status" value="2"/>
</dbReference>
<dbReference type="SUPFAM" id="SSF111369">
    <property type="entry name" value="HlyD-like secretion proteins"/>
    <property type="match status" value="2"/>
</dbReference>
<dbReference type="PROSITE" id="PS51257">
    <property type="entry name" value="PROKAR_LIPOPROTEIN"/>
    <property type="match status" value="1"/>
</dbReference>
<dbReference type="GO" id="GO:0030313">
    <property type="term" value="C:cell envelope"/>
    <property type="evidence" value="ECO:0007669"/>
    <property type="project" value="UniProtKB-SubCell"/>
</dbReference>
<gene>
    <name evidence="5" type="ORF">WPS_33500</name>
</gene>
<organism evidence="5 6">
    <name type="scientific">Vulcanimicrobium alpinum</name>
    <dbReference type="NCBI Taxonomy" id="3016050"/>
    <lineage>
        <taxon>Bacteria</taxon>
        <taxon>Bacillati</taxon>
        <taxon>Vulcanimicrobiota</taxon>
        <taxon>Vulcanimicrobiia</taxon>
        <taxon>Vulcanimicrobiales</taxon>
        <taxon>Vulcanimicrobiaceae</taxon>
        <taxon>Vulcanimicrobium</taxon>
    </lineage>
</organism>
<comment type="subcellular location">
    <subcellularLocation>
        <location evidence="1">Cell envelope</location>
    </subcellularLocation>
</comment>
<dbReference type="InterPro" id="IPR058792">
    <property type="entry name" value="Beta-barrel_RND_2"/>
</dbReference>
<evidence type="ECO:0000256" key="3">
    <source>
        <dbReference type="SAM" id="SignalP"/>
    </source>
</evidence>
<protein>
    <submittedName>
        <fullName evidence="5">RND transporter</fullName>
    </submittedName>
</protein>
<dbReference type="PANTHER" id="PTHR32347">
    <property type="entry name" value="EFFLUX SYSTEM COMPONENT YKNX-RELATED"/>
    <property type="match status" value="1"/>
</dbReference>
<proteinExistence type="predicted"/>
<keyword evidence="6" id="KW-1185">Reference proteome</keyword>